<reference evidence="1 2" key="1">
    <citation type="submission" date="2023-03" db="EMBL/GenBank/DDBJ databases">
        <title>Draft genome sequence of type strain Streptomyces ferralitis JCM 14344.</title>
        <authorList>
            <person name="Klaysubun C."/>
            <person name="Duangmal K."/>
        </authorList>
    </citation>
    <scope>NUCLEOTIDE SEQUENCE [LARGE SCALE GENOMIC DNA]</scope>
    <source>
        <strain evidence="1 2">JCM 14344</strain>
    </source>
</reference>
<accession>A0ABT5Z6H0</accession>
<organism evidence="1 2">
    <name type="scientific">Streptantibioticus ferralitis</name>
    <dbReference type="NCBI Taxonomy" id="236510"/>
    <lineage>
        <taxon>Bacteria</taxon>
        <taxon>Bacillati</taxon>
        <taxon>Actinomycetota</taxon>
        <taxon>Actinomycetes</taxon>
        <taxon>Kitasatosporales</taxon>
        <taxon>Streptomycetaceae</taxon>
        <taxon>Streptantibioticus</taxon>
    </lineage>
</organism>
<sequence>MERRRFLGLASGFGLAGAMSSLTGCAGGAAGGGTKLTMVAADYGNNSANTSQTYWDDVARQFQQKNSGITVDVKVYSWDVVDKKVAEMVAAGNAPDIAQCGAYADYAAKSLLYSVDELLSIPAQADFIGSMSDAGSVNRTQYGMPFVSSARMLFYNKTLFKRAGIVKADGSANPPQSWDDLKTAAQKLKAAGVKVPFGLPFGPEEPAAETLIWMLGNGGNYTDDVGSYTINSAQNLEAFQWIKTNLSDTGLSGRNPATTNRQDVFNAFASGDCGFLNGHPTLIQLAAKNHVDYGIAKIPGKGGQLSATVGVADWMMAFKKNGNRQQIGKFLEFAYSRQNTLKFLRAYDLQPVTVSASNAMLADSSLKEVWPFLQELPNARFYPDNKTSWGPVNAKLKQVVGKAATQDPMGVLGDLQRTAEAADNSAAAK</sequence>
<dbReference type="SUPFAM" id="SSF53850">
    <property type="entry name" value="Periplasmic binding protein-like II"/>
    <property type="match status" value="1"/>
</dbReference>
<gene>
    <name evidence="1" type="ORF">P2L57_27985</name>
</gene>
<dbReference type="PANTHER" id="PTHR43649">
    <property type="entry name" value="ARABINOSE-BINDING PROTEIN-RELATED"/>
    <property type="match status" value="1"/>
</dbReference>
<evidence type="ECO:0000313" key="2">
    <source>
        <dbReference type="Proteomes" id="UP001220022"/>
    </source>
</evidence>
<dbReference type="PANTHER" id="PTHR43649:SF30">
    <property type="entry name" value="ABC TRANSPORTER SUBSTRATE-BINDING PROTEIN"/>
    <property type="match status" value="1"/>
</dbReference>
<dbReference type="RefSeq" id="WP_275818956.1">
    <property type="nucleotide sequence ID" value="NZ_BAAANM010000009.1"/>
</dbReference>
<dbReference type="EMBL" id="JARHTQ010000022">
    <property type="protein sequence ID" value="MDF2259414.1"/>
    <property type="molecule type" value="Genomic_DNA"/>
</dbReference>
<dbReference type="Gene3D" id="3.40.190.10">
    <property type="entry name" value="Periplasmic binding protein-like II"/>
    <property type="match status" value="2"/>
</dbReference>
<evidence type="ECO:0000313" key="1">
    <source>
        <dbReference type="EMBL" id="MDF2259414.1"/>
    </source>
</evidence>
<keyword evidence="2" id="KW-1185">Reference proteome</keyword>
<dbReference type="PROSITE" id="PS51257">
    <property type="entry name" value="PROKAR_LIPOPROTEIN"/>
    <property type="match status" value="1"/>
</dbReference>
<comment type="caution">
    <text evidence="1">The sequence shown here is derived from an EMBL/GenBank/DDBJ whole genome shotgun (WGS) entry which is preliminary data.</text>
</comment>
<dbReference type="InterPro" id="IPR006059">
    <property type="entry name" value="SBP"/>
</dbReference>
<protein>
    <submittedName>
        <fullName evidence="1">Extracellular solute-binding protein</fullName>
    </submittedName>
</protein>
<dbReference type="Pfam" id="PF01547">
    <property type="entry name" value="SBP_bac_1"/>
    <property type="match status" value="1"/>
</dbReference>
<dbReference type="InterPro" id="IPR050490">
    <property type="entry name" value="Bact_solute-bd_prot1"/>
</dbReference>
<name>A0ABT5Z6H0_9ACTN</name>
<dbReference type="Proteomes" id="UP001220022">
    <property type="component" value="Unassembled WGS sequence"/>
</dbReference>
<proteinExistence type="predicted"/>